<protein>
    <submittedName>
        <fullName evidence="1">Uncharacterized protein</fullName>
    </submittedName>
</protein>
<evidence type="ECO:0000313" key="1">
    <source>
        <dbReference type="EMBL" id="ANM45844.1"/>
    </source>
</evidence>
<dbReference type="Proteomes" id="UP000202254">
    <property type="component" value="Segment"/>
</dbReference>
<dbReference type="RefSeq" id="YP_009284626.1">
    <property type="nucleotide sequence ID" value="NC_031050.1"/>
</dbReference>
<keyword evidence="2" id="KW-1185">Reference proteome</keyword>
<dbReference type="OrthoDB" id="26960at10239"/>
<name>A0A192Y7L3_9CAUD</name>
<proteinExistence type="predicted"/>
<sequence>MKKHRIVLVDTVTALGDPVKWYAAQVRVAFFWWVTIHHFSQLRDARYWLHQSGATKRMLTEKVLKVIE</sequence>
<dbReference type="EMBL" id="KX130668">
    <property type="protein sequence ID" value="ANM45844.1"/>
    <property type="molecule type" value="Genomic_DNA"/>
</dbReference>
<dbReference type="KEGG" id="vg:29079432"/>
<accession>A0A192Y7L3</accession>
<dbReference type="GeneID" id="29079432"/>
<gene>
    <name evidence="1" type="ORF">NBD2_02</name>
</gene>
<reference evidence="1 2" key="1">
    <citation type="submission" date="2016-04" db="EMBL/GenBank/DDBJ databases">
        <title>Complete Genome of E. coli phage vB_EcoS_NBD2.</title>
        <authorList>
            <person name="Truncaite L."/>
            <person name="Kaliniene L."/>
            <person name="Zajanckauskaite A."/>
            <person name="Meskys R."/>
        </authorList>
    </citation>
    <scope>NUCLEOTIDE SEQUENCE [LARGE SCALE GENOMIC DNA]</scope>
</reference>
<organism evidence="1 2">
    <name type="scientific">Escherichia phage vB_EcoS_NBD2</name>
    <dbReference type="NCBI Taxonomy" id="1852563"/>
    <lineage>
        <taxon>Viruses</taxon>
        <taxon>Duplodnaviria</taxon>
        <taxon>Heunggongvirae</taxon>
        <taxon>Uroviricota</taxon>
        <taxon>Caudoviricetes</taxon>
        <taxon>Drexlerviridae</taxon>
        <taxon>Vilniusvirus</taxon>
        <taxon>Vilniusvirus NBD2</taxon>
    </lineage>
</organism>
<evidence type="ECO:0000313" key="2">
    <source>
        <dbReference type="Proteomes" id="UP000202254"/>
    </source>
</evidence>